<sequence>MMYKSKKNQNTKPIFEYLKEQQKLQKPMQKADKAKKKRSIHPSRQIRTKFYLHQHSYRRFKQNQDELRMPNKTTVTKISSNNKMYKLPTETLQNHNQDLQFMTLFPGINLDQIKNNANTQLTKSSYQQIDLQNKRPKEFVRRFDV</sequence>
<keyword evidence="3" id="KW-1185">Reference proteome</keyword>
<dbReference type="EMBL" id="CATOUU010000428">
    <property type="protein sequence ID" value="CAI9929226.1"/>
    <property type="molecule type" value="Genomic_DNA"/>
</dbReference>
<dbReference type="AlphaFoldDB" id="A0AA86P269"/>
<gene>
    <name evidence="1" type="ORF">HINF_LOCUS16871</name>
    <name evidence="2" type="ORF">HINF_LOCUS77843</name>
</gene>
<reference evidence="2 3" key="2">
    <citation type="submission" date="2024-07" db="EMBL/GenBank/DDBJ databases">
        <authorList>
            <person name="Akdeniz Z."/>
        </authorList>
    </citation>
    <scope>NUCLEOTIDE SEQUENCE [LARGE SCALE GENOMIC DNA]</scope>
</reference>
<name>A0AA86P269_9EUKA</name>
<dbReference type="Proteomes" id="UP001642409">
    <property type="component" value="Unassembled WGS sequence"/>
</dbReference>
<comment type="caution">
    <text evidence="1">The sequence shown here is derived from an EMBL/GenBank/DDBJ whole genome shotgun (WGS) entry which is preliminary data.</text>
</comment>
<accession>A0AA86P269</accession>
<reference evidence="1" key="1">
    <citation type="submission" date="2023-06" db="EMBL/GenBank/DDBJ databases">
        <authorList>
            <person name="Kurt Z."/>
        </authorList>
    </citation>
    <scope>NUCLEOTIDE SEQUENCE</scope>
</reference>
<proteinExistence type="predicted"/>
<evidence type="ECO:0000313" key="1">
    <source>
        <dbReference type="EMBL" id="CAI9929226.1"/>
    </source>
</evidence>
<organism evidence="1">
    <name type="scientific">Hexamita inflata</name>
    <dbReference type="NCBI Taxonomy" id="28002"/>
    <lineage>
        <taxon>Eukaryota</taxon>
        <taxon>Metamonada</taxon>
        <taxon>Diplomonadida</taxon>
        <taxon>Hexamitidae</taxon>
        <taxon>Hexamitinae</taxon>
        <taxon>Hexamita</taxon>
    </lineage>
</organism>
<dbReference type="EMBL" id="CAXDID020000788">
    <property type="protein sequence ID" value="CAL6114158.1"/>
    <property type="molecule type" value="Genomic_DNA"/>
</dbReference>
<evidence type="ECO:0000313" key="2">
    <source>
        <dbReference type="EMBL" id="CAL6114158.1"/>
    </source>
</evidence>
<evidence type="ECO:0000313" key="3">
    <source>
        <dbReference type="Proteomes" id="UP001642409"/>
    </source>
</evidence>
<protein>
    <submittedName>
        <fullName evidence="2">Hypothetical_protein</fullName>
    </submittedName>
</protein>